<keyword evidence="1" id="KW-0813">Transport</keyword>
<dbReference type="PROSITE" id="PS00211">
    <property type="entry name" value="ABC_TRANSPORTER_1"/>
    <property type="match status" value="1"/>
</dbReference>
<keyword evidence="11" id="KW-1185">Reference proteome</keyword>
<dbReference type="InterPro" id="IPR003439">
    <property type="entry name" value="ABC_transporter-like_ATP-bd"/>
</dbReference>
<dbReference type="PANTHER" id="PTHR43790:SF3">
    <property type="entry name" value="D-ALLOSE IMPORT ATP-BINDING PROTEIN ALSA-RELATED"/>
    <property type="match status" value="1"/>
</dbReference>
<organism evidence="10 11">
    <name type="scientific">Brachybacterium equifaecis</name>
    <dbReference type="NCBI Taxonomy" id="2910770"/>
    <lineage>
        <taxon>Bacteria</taxon>
        <taxon>Bacillati</taxon>
        <taxon>Actinomycetota</taxon>
        <taxon>Actinomycetes</taxon>
        <taxon>Micrococcales</taxon>
        <taxon>Dermabacteraceae</taxon>
        <taxon>Brachybacterium</taxon>
    </lineage>
</organism>
<dbReference type="Proteomes" id="UP001203761">
    <property type="component" value="Unassembled WGS sequence"/>
</dbReference>
<dbReference type="RefSeq" id="WP_249738247.1">
    <property type="nucleotide sequence ID" value="NZ_JAKNCJ010000009.1"/>
</dbReference>
<keyword evidence="8" id="KW-0472">Membrane</keyword>
<keyword evidence="7" id="KW-1278">Translocase</keyword>
<evidence type="ECO:0000313" key="10">
    <source>
        <dbReference type="EMBL" id="MCL6424165.1"/>
    </source>
</evidence>
<dbReference type="Pfam" id="PF00005">
    <property type="entry name" value="ABC_tran"/>
    <property type="match status" value="2"/>
</dbReference>
<gene>
    <name evidence="10" type="ORF">Bequi_12385</name>
</gene>
<evidence type="ECO:0000256" key="2">
    <source>
        <dbReference type="ARBA" id="ARBA00022475"/>
    </source>
</evidence>
<evidence type="ECO:0000313" key="11">
    <source>
        <dbReference type="Proteomes" id="UP001203761"/>
    </source>
</evidence>
<dbReference type="InterPro" id="IPR017871">
    <property type="entry name" value="ABC_transporter-like_CS"/>
</dbReference>
<dbReference type="InterPro" id="IPR003593">
    <property type="entry name" value="AAA+_ATPase"/>
</dbReference>
<evidence type="ECO:0000256" key="7">
    <source>
        <dbReference type="ARBA" id="ARBA00022967"/>
    </source>
</evidence>
<accession>A0ABT0R5G8</accession>
<dbReference type="CDD" id="cd03215">
    <property type="entry name" value="ABC_Carb_Monos_II"/>
    <property type="match status" value="1"/>
</dbReference>
<dbReference type="InterPro" id="IPR027417">
    <property type="entry name" value="P-loop_NTPase"/>
</dbReference>
<dbReference type="CDD" id="cd03216">
    <property type="entry name" value="ABC_Carb_Monos_I"/>
    <property type="match status" value="1"/>
</dbReference>
<keyword evidence="2" id="KW-1003">Cell membrane</keyword>
<evidence type="ECO:0000256" key="1">
    <source>
        <dbReference type="ARBA" id="ARBA00022448"/>
    </source>
</evidence>
<keyword evidence="6 10" id="KW-0067">ATP-binding</keyword>
<dbReference type="InterPro" id="IPR050107">
    <property type="entry name" value="ABC_carbohydrate_import_ATPase"/>
</dbReference>
<keyword evidence="5" id="KW-0547">Nucleotide-binding</keyword>
<reference evidence="10" key="1">
    <citation type="submission" date="2022-02" db="EMBL/GenBank/DDBJ databases">
        <authorList>
            <person name="Lee M."/>
            <person name="Kim S.-J."/>
            <person name="Jung M.-Y."/>
        </authorList>
    </citation>
    <scope>NUCLEOTIDE SEQUENCE</scope>
    <source>
        <strain evidence="10">JHP9</strain>
    </source>
</reference>
<evidence type="ECO:0000256" key="8">
    <source>
        <dbReference type="ARBA" id="ARBA00023136"/>
    </source>
</evidence>
<dbReference type="EMBL" id="JAKNCJ010000009">
    <property type="protein sequence ID" value="MCL6424165.1"/>
    <property type="molecule type" value="Genomic_DNA"/>
</dbReference>
<keyword evidence="3" id="KW-0762">Sugar transport</keyword>
<evidence type="ECO:0000256" key="4">
    <source>
        <dbReference type="ARBA" id="ARBA00022737"/>
    </source>
</evidence>
<evidence type="ECO:0000259" key="9">
    <source>
        <dbReference type="PROSITE" id="PS50893"/>
    </source>
</evidence>
<keyword evidence="4" id="KW-0677">Repeat</keyword>
<evidence type="ECO:0000256" key="5">
    <source>
        <dbReference type="ARBA" id="ARBA00022741"/>
    </source>
</evidence>
<name>A0ABT0R5G8_9MICO</name>
<dbReference type="PROSITE" id="PS50893">
    <property type="entry name" value="ABC_TRANSPORTER_2"/>
    <property type="match status" value="2"/>
</dbReference>
<feature type="domain" description="ABC transporter" evidence="9">
    <location>
        <begin position="17"/>
        <end position="253"/>
    </location>
</feature>
<dbReference type="PANTHER" id="PTHR43790">
    <property type="entry name" value="CARBOHYDRATE TRANSPORT ATP-BINDING PROTEIN MG119-RELATED"/>
    <property type="match status" value="1"/>
</dbReference>
<proteinExistence type="predicted"/>
<dbReference type="SUPFAM" id="SSF52540">
    <property type="entry name" value="P-loop containing nucleoside triphosphate hydrolases"/>
    <property type="match status" value="2"/>
</dbReference>
<evidence type="ECO:0000256" key="3">
    <source>
        <dbReference type="ARBA" id="ARBA00022597"/>
    </source>
</evidence>
<dbReference type="Gene3D" id="3.40.50.300">
    <property type="entry name" value="P-loop containing nucleotide triphosphate hydrolases"/>
    <property type="match status" value="2"/>
</dbReference>
<sequence length="527" mass="56318">MTSDSAGRTSSNLEPMLRATDVAKRYGGVRALRGVDFEIRAGEVHGLVGENGAGKSTLIKVLAGAETPDTGTVTVDGKTLRLGDTQASLAAGISTVYQEPHLFGELTVAENIFVGRELTTRGRVRWAEQREQVAQLLEQIGLDPNLARRNVADLPVGEQQLISIAKAFATEVKILILDEPSAILADRDIDTLFEVVRRMRASGVGVIYISHRLDELGQITDRITVMRDGSVVTTRPTHELNPRKIAELMVGHELERLSVERKTVSEEVVLDIHGLAAGKSMKDVSLQLRKGEILGVYGLIGSGTSDLARAMFGIVPSTAGEIKVNGTTAVLRSPADAAAAGFAMVPGNRKSEGVFLNKSLAFNISASHLRYFSKAGLAFDAKRERATTLELMKKLRVKAPAPETRIGALSGGNQQKVVMARQLVESPSVLILEEPTQGVDVGAKDEIHRLVLELAAEGTSSVVISTDLEEIRTLSDRIIVLHQGRVGHEFPGDTSTAALLAAASGATDVDADADRAIPAPRITEGES</sequence>
<protein>
    <submittedName>
        <fullName evidence="10">Sugar ABC transporter ATP-binding protein</fullName>
    </submittedName>
</protein>
<feature type="domain" description="ABC transporter" evidence="9">
    <location>
        <begin position="259"/>
        <end position="508"/>
    </location>
</feature>
<dbReference type="SMART" id="SM00382">
    <property type="entry name" value="AAA"/>
    <property type="match status" value="2"/>
</dbReference>
<comment type="caution">
    <text evidence="10">The sequence shown here is derived from an EMBL/GenBank/DDBJ whole genome shotgun (WGS) entry which is preliminary data.</text>
</comment>
<evidence type="ECO:0000256" key="6">
    <source>
        <dbReference type="ARBA" id="ARBA00022840"/>
    </source>
</evidence>
<dbReference type="GO" id="GO:0005524">
    <property type="term" value="F:ATP binding"/>
    <property type="evidence" value="ECO:0007669"/>
    <property type="project" value="UniProtKB-KW"/>
</dbReference>